<dbReference type="SUPFAM" id="SSF54909">
    <property type="entry name" value="Dimeric alpha+beta barrel"/>
    <property type="match status" value="1"/>
</dbReference>
<dbReference type="Gene3D" id="3.30.70.100">
    <property type="match status" value="1"/>
</dbReference>
<dbReference type="OrthoDB" id="8911774at2"/>
<reference evidence="3" key="1">
    <citation type="submission" date="2016-10" db="EMBL/GenBank/DDBJ databases">
        <authorList>
            <person name="Varghese N."/>
            <person name="Submissions S."/>
        </authorList>
    </citation>
    <scope>NUCLEOTIDE SEQUENCE [LARGE SCALE GENOMIC DNA]</scope>
    <source>
        <strain evidence="3">JCM 14963</strain>
    </source>
</reference>
<feature type="transmembrane region" description="Helical" evidence="1">
    <location>
        <begin position="7"/>
        <end position="25"/>
    </location>
</feature>
<evidence type="ECO:0000256" key="1">
    <source>
        <dbReference type="SAM" id="Phobius"/>
    </source>
</evidence>
<dbReference type="AlphaFoldDB" id="A0A1H1RJB1"/>
<keyword evidence="1" id="KW-0472">Membrane</keyword>
<sequence length="199" mass="22318">MPFTRPVFIVAVIAALLMLITALWYRSGGSPLTEAEVNSYMQRVDELPPTTRDFLQGLDVATFMRADDGKPVHVVNLFQLNPDSGEQALARFSRAMLPLWLKKGGYPVFSMPVASPSAVQPWEFISVVRYRSRRDFMEVVLDQAYSQALPDRQAATQLNVRVVSSGNEFPRPLLLIFAILASVLIFTWAIAAWRSKASR</sequence>
<name>A0A1H1RJB1_9GAMM</name>
<keyword evidence="1" id="KW-0812">Transmembrane</keyword>
<organism evidence="2 3">
    <name type="scientific">Halopseudomonas sabulinigri</name>
    <dbReference type="NCBI Taxonomy" id="472181"/>
    <lineage>
        <taxon>Bacteria</taxon>
        <taxon>Pseudomonadati</taxon>
        <taxon>Pseudomonadota</taxon>
        <taxon>Gammaproteobacteria</taxon>
        <taxon>Pseudomonadales</taxon>
        <taxon>Pseudomonadaceae</taxon>
        <taxon>Halopseudomonas</taxon>
    </lineage>
</organism>
<dbReference type="EMBL" id="LT629763">
    <property type="protein sequence ID" value="SDS35616.1"/>
    <property type="molecule type" value="Genomic_DNA"/>
</dbReference>
<protein>
    <recommendedName>
        <fullName evidence="4">DUF1330 domain-containing protein</fullName>
    </recommendedName>
</protein>
<dbReference type="InterPro" id="IPR011008">
    <property type="entry name" value="Dimeric_a/b-barrel"/>
</dbReference>
<dbReference type="RefSeq" id="WP_092285733.1">
    <property type="nucleotide sequence ID" value="NZ_LT629763.1"/>
</dbReference>
<evidence type="ECO:0000313" key="2">
    <source>
        <dbReference type="EMBL" id="SDS35616.1"/>
    </source>
</evidence>
<keyword evidence="1" id="KW-1133">Transmembrane helix</keyword>
<feature type="transmembrane region" description="Helical" evidence="1">
    <location>
        <begin position="173"/>
        <end position="193"/>
    </location>
</feature>
<gene>
    <name evidence="2" type="ORF">SAMN05216271_1737</name>
</gene>
<evidence type="ECO:0008006" key="4">
    <source>
        <dbReference type="Google" id="ProtNLM"/>
    </source>
</evidence>
<accession>A0A1H1RJB1</accession>
<evidence type="ECO:0000313" key="3">
    <source>
        <dbReference type="Proteomes" id="UP000243413"/>
    </source>
</evidence>
<dbReference type="Proteomes" id="UP000243413">
    <property type="component" value="Chromosome I"/>
</dbReference>
<proteinExistence type="predicted"/>